<dbReference type="InterPro" id="IPR014710">
    <property type="entry name" value="RmlC-like_jellyroll"/>
</dbReference>
<dbReference type="Pfam" id="PF05899">
    <property type="entry name" value="Cupin_3"/>
    <property type="match status" value="1"/>
</dbReference>
<comment type="caution">
    <text evidence="2">The sequence shown here is derived from an EMBL/GenBank/DDBJ whole genome shotgun (WGS) entry which is preliminary data.</text>
</comment>
<dbReference type="EMBL" id="STGJ01000010">
    <property type="protein sequence ID" value="TIC82051.1"/>
    <property type="molecule type" value="Genomic_DNA"/>
</dbReference>
<protein>
    <submittedName>
        <fullName evidence="2">DUF861 domain-containing protein</fullName>
    </submittedName>
</protein>
<dbReference type="Proteomes" id="UP000308891">
    <property type="component" value="Unassembled WGS sequence"/>
</dbReference>
<sequence length="147" mass="16301">MVRSPPLIYAYGLEKGGECMLPDFVRVVNRAGQPAAEEYCDAPELVLGGQPLLRLWPLFEHLSGQAGLWSSDEYSKRKVLPDEYEFCLLLSGRVRIADVAGCSVEFGAGDAFLLEPGFDGSWTSLEPVRKFFMMMPAQTPPLWMAPV</sequence>
<dbReference type="AlphaFoldDB" id="A0A4T0UTK6"/>
<dbReference type="PANTHER" id="PTHR40943:SF1">
    <property type="entry name" value="CYTOPLASMIC PROTEIN"/>
    <property type="match status" value="1"/>
</dbReference>
<evidence type="ECO:0000259" key="1">
    <source>
        <dbReference type="Pfam" id="PF05899"/>
    </source>
</evidence>
<name>A0A4T0UTK6_9NEIS</name>
<dbReference type="PANTHER" id="PTHR40943">
    <property type="entry name" value="CYTOPLASMIC PROTEIN-RELATED"/>
    <property type="match status" value="1"/>
</dbReference>
<accession>A0A4T0UTK6</accession>
<organism evidence="2 3">
    <name type="scientific">Crenobacter intestini</name>
    <dbReference type="NCBI Taxonomy" id="2563443"/>
    <lineage>
        <taxon>Bacteria</taxon>
        <taxon>Pseudomonadati</taxon>
        <taxon>Pseudomonadota</taxon>
        <taxon>Betaproteobacteria</taxon>
        <taxon>Neisseriales</taxon>
        <taxon>Neisseriaceae</taxon>
        <taxon>Crenobacter</taxon>
    </lineage>
</organism>
<dbReference type="InterPro" id="IPR008579">
    <property type="entry name" value="UGlyAH_Cupin_dom"/>
</dbReference>
<dbReference type="CDD" id="cd02227">
    <property type="entry name" value="cupin_TM1112-like"/>
    <property type="match status" value="1"/>
</dbReference>
<keyword evidence="3" id="KW-1185">Reference proteome</keyword>
<dbReference type="Gene3D" id="2.60.120.10">
    <property type="entry name" value="Jelly Rolls"/>
    <property type="match status" value="1"/>
</dbReference>
<proteinExistence type="predicted"/>
<evidence type="ECO:0000313" key="3">
    <source>
        <dbReference type="Proteomes" id="UP000308891"/>
    </source>
</evidence>
<dbReference type="SUPFAM" id="SSF51182">
    <property type="entry name" value="RmlC-like cupins"/>
    <property type="match status" value="1"/>
</dbReference>
<gene>
    <name evidence="2" type="ORF">E5K04_09835</name>
</gene>
<dbReference type="InterPro" id="IPR011051">
    <property type="entry name" value="RmlC_Cupin_sf"/>
</dbReference>
<dbReference type="OrthoDB" id="9799053at2"/>
<evidence type="ECO:0000313" key="2">
    <source>
        <dbReference type="EMBL" id="TIC82051.1"/>
    </source>
</evidence>
<reference evidence="2 3" key="1">
    <citation type="submission" date="2019-04" db="EMBL/GenBank/DDBJ databases">
        <title>Crenobacter sp. nov.</title>
        <authorList>
            <person name="Shi S."/>
        </authorList>
    </citation>
    <scope>NUCLEOTIDE SEQUENCE [LARGE SCALE GENOMIC DNA]</scope>
    <source>
        <strain evidence="2 3">GY 70310</strain>
    </source>
</reference>
<feature type="domain" description="(S)-ureidoglycine aminohydrolase cupin" evidence="1">
    <location>
        <begin position="74"/>
        <end position="132"/>
    </location>
</feature>